<evidence type="ECO:0000313" key="3">
    <source>
        <dbReference type="EMBL" id="TGD94048.1"/>
    </source>
</evidence>
<gene>
    <name evidence="3" type="ORF">EU555_32510</name>
</gene>
<organism evidence="3 4">
    <name type="scientific">Methylobacterium nonmethylotrophicum</name>
    <dbReference type="NCBI Taxonomy" id="1141884"/>
    <lineage>
        <taxon>Bacteria</taxon>
        <taxon>Pseudomonadati</taxon>
        <taxon>Pseudomonadota</taxon>
        <taxon>Alphaproteobacteria</taxon>
        <taxon>Hyphomicrobiales</taxon>
        <taxon>Methylobacteriaceae</taxon>
        <taxon>Methylobacterium</taxon>
    </lineage>
</organism>
<dbReference type="AlphaFoldDB" id="A0A4Z0NDS6"/>
<dbReference type="InterPro" id="IPR028087">
    <property type="entry name" value="Tad_N"/>
</dbReference>
<evidence type="ECO:0000256" key="1">
    <source>
        <dbReference type="SAM" id="Phobius"/>
    </source>
</evidence>
<dbReference type="Proteomes" id="UP000297535">
    <property type="component" value="Unassembled WGS sequence"/>
</dbReference>
<dbReference type="OrthoDB" id="7628565at2"/>
<keyword evidence="1" id="KW-0812">Transmembrane</keyword>
<protein>
    <submittedName>
        <fullName evidence="3">Pilus assembly protein</fullName>
    </submittedName>
</protein>
<feature type="non-terminal residue" evidence="3">
    <location>
        <position position="99"/>
    </location>
</feature>
<proteinExistence type="predicted"/>
<reference evidence="3 4" key="1">
    <citation type="submission" date="2019-04" db="EMBL/GenBank/DDBJ databases">
        <authorList>
            <person name="Feng G."/>
            <person name="Zhu H."/>
        </authorList>
    </citation>
    <scope>NUCLEOTIDE SEQUENCE [LARGE SCALE GENOMIC DNA]</scope>
    <source>
        <strain evidence="3 4">6HR-1</strain>
    </source>
</reference>
<dbReference type="EMBL" id="SRLB01000046">
    <property type="protein sequence ID" value="TGD94048.1"/>
    <property type="molecule type" value="Genomic_DNA"/>
</dbReference>
<evidence type="ECO:0000259" key="2">
    <source>
        <dbReference type="Pfam" id="PF13400"/>
    </source>
</evidence>
<sequence length="99" mass="10643">MLLSLAFALGVSSHNARQCSKWAALNTIMRSRMLRRSCRKGLSFARNDSGVFLIAFAVALPILLGSVSAAVEYGRLLYRKAQLQSAVDAGVLAGANMLK</sequence>
<evidence type="ECO:0000313" key="4">
    <source>
        <dbReference type="Proteomes" id="UP000297535"/>
    </source>
</evidence>
<feature type="transmembrane region" description="Helical" evidence="1">
    <location>
        <begin position="50"/>
        <end position="71"/>
    </location>
</feature>
<accession>A0A4Z0NDS6</accession>
<dbReference type="Pfam" id="PF13400">
    <property type="entry name" value="Tad"/>
    <property type="match status" value="1"/>
</dbReference>
<keyword evidence="1" id="KW-1133">Transmembrane helix</keyword>
<name>A0A4Z0NDS6_9HYPH</name>
<feature type="domain" description="Putative Flp pilus-assembly TadG-like N-terminal" evidence="2">
    <location>
        <begin position="50"/>
        <end position="96"/>
    </location>
</feature>
<keyword evidence="1" id="KW-0472">Membrane</keyword>
<comment type="caution">
    <text evidence="3">The sequence shown here is derived from an EMBL/GenBank/DDBJ whole genome shotgun (WGS) entry which is preliminary data.</text>
</comment>
<keyword evidence="4" id="KW-1185">Reference proteome</keyword>